<reference evidence="1 2" key="1">
    <citation type="journal article" date="2023" name="Access Microbiol">
        <title>The genome of a steinernematid-associated Pseudomonas piscis bacterium encodes the biosynthesis of insect toxins.</title>
        <authorList>
            <person name="Awori R.M."/>
            <person name="Hendre P."/>
            <person name="Amugune N.O."/>
        </authorList>
    </citation>
    <scope>NUCLEOTIDE SEQUENCE [LARGE SCALE GENOMIC DNA]</scope>
    <source>
        <strain evidence="1 2">97</strain>
    </source>
</reference>
<dbReference type="Proteomes" id="UP001300348">
    <property type="component" value="Chromosome"/>
</dbReference>
<keyword evidence="2" id="KW-1185">Reference proteome</keyword>
<evidence type="ECO:0008006" key="3">
    <source>
        <dbReference type="Google" id="ProtNLM"/>
    </source>
</evidence>
<dbReference type="GeneID" id="88856236"/>
<gene>
    <name evidence="1" type="ORF">QL112_011725</name>
</gene>
<proteinExistence type="predicted"/>
<name>A0ABY9XD88_9GAMM</name>
<dbReference type="EMBL" id="CP133647">
    <property type="protein sequence ID" value="WNH00561.1"/>
    <property type="molecule type" value="Genomic_DNA"/>
</dbReference>
<dbReference type="RefSeq" id="WP_189759952.1">
    <property type="nucleotide sequence ID" value="NZ_CAWPOC010000213.1"/>
</dbReference>
<sequence length="127" mass="14851">MIYVEQPNWSTGCGIAVMAMLRYSDYEKTKVWVLDNSFCNPALLVNLEQMRNAIKLIYGVSELKYQNTNNDKFDESQNYVCHGRWDDAKSGDRHWIICYQRKYYDPVTGVLSEIPSDFHITQVFPIP</sequence>
<protein>
    <recommendedName>
        <fullName evidence="3">Peptidase C39-like domain-containing protein</fullName>
    </recommendedName>
</protein>
<organism evidence="1 2">
    <name type="scientific">Xenorhabdus griffiniae</name>
    <dbReference type="NCBI Taxonomy" id="351672"/>
    <lineage>
        <taxon>Bacteria</taxon>
        <taxon>Pseudomonadati</taxon>
        <taxon>Pseudomonadota</taxon>
        <taxon>Gammaproteobacteria</taxon>
        <taxon>Enterobacterales</taxon>
        <taxon>Morganellaceae</taxon>
        <taxon>Xenorhabdus</taxon>
    </lineage>
</organism>
<evidence type="ECO:0000313" key="2">
    <source>
        <dbReference type="Proteomes" id="UP001300348"/>
    </source>
</evidence>
<accession>A0ABY9XD88</accession>
<evidence type="ECO:0000313" key="1">
    <source>
        <dbReference type="EMBL" id="WNH00561.1"/>
    </source>
</evidence>